<dbReference type="PANTHER" id="PTHR47510">
    <property type="entry name" value="REVERSE TRANSCRIPTASE DOMAIN-CONTAINING PROTEIN"/>
    <property type="match status" value="1"/>
</dbReference>
<reference evidence="2" key="1">
    <citation type="journal article" date="2023" name="G3 (Bethesda)">
        <title>Whole genome assembly and annotation of the endangered Caribbean coral Acropora cervicornis.</title>
        <authorList>
            <person name="Selwyn J.D."/>
            <person name="Vollmer S.V."/>
        </authorList>
    </citation>
    <scope>NUCLEOTIDE SEQUENCE</scope>
    <source>
        <strain evidence="2">K2</strain>
    </source>
</reference>
<protein>
    <recommendedName>
        <fullName evidence="1">Endonuclease/exonuclease/phosphatase domain-containing protein</fullName>
    </recommendedName>
</protein>
<evidence type="ECO:0000259" key="1">
    <source>
        <dbReference type="Pfam" id="PF03372"/>
    </source>
</evidence>
<dbReference type="InterPro" id="IPR036691">
    <property type="entry name" value="Endo/exonu/phosph_ase_sf"/>
</dbReference>
<organism evidence="2 3">
    <name type="scientific">Acropora cervicornis</name>
    <name type="common">Staghorn coral</name>
    <dbReference type="NCBI Taxonomy" id="6130"/>
    <lineage>
        <taxon>Eukaryota</taxon>
        <taxon>Metazoa</taxon>
        <taxon>Cnidaria</taxon>
        <taxon>Anthozoa</taxon>
        <taxon>Hexacorallia</taxon>
        <taxon>Scleractinia</taxon>
        <taxon>Astrocoeniina</taxon>
        <taxon>Acroporidae</taxon>
        <taxon>Acropora</taxon>
    </lineage>
</organism>
<accession>A0AAD9QKC8</accession>
<feature type="domain" description="Endonuclease/exonuclease/phosphatase" evidence="1">
    <location>
        <begin position="1"/>
        <end position="137"/>
    </location>
</feature>
<dbReference type="Pfam" id="PF03372">
    <property type="entry name" value="Exo_endo_phos"/>
    <property type="match status" value="1"/>
</dbReference>
<comment type="caution">
    <text evidence="2">The sequence shown here is derived from an EMBL/GenBank/DDBJ whole genome shotgun (WGS) entry which is preliminary data.</text>
</comment>
<reference evidence="2" key="2">
    <citation type="journal article" date="2023" name="Science">
        <title>Genomic signatures of disease resistance in endangered staghorn corals.</title>
        <authorList>
            <person name="Vollmer S.V."/>
            <person name="Selwyn J.D."/>
            <person name="Despard B.A."/>
            <person name="Roesel C.L."/>
        </authorList>
    </citation>
    <scope>NUCLEOTIDE SEQUENCE</scope>
    <source>
        <strain evidence="2">K2</strain>
    </source>
</reference>
<proteinExistence type="predicted"/>
<dbReference type="InterPro" id="IPR005135">
    <property type="entry name" value="Endo/exonuclease/phosphatase"/>
</dbReference>
<sequence length="282" mass="32014">MDELQAVVDVNNPDIVCITESWLKPDIQDSTVRLSKYILFRRDRPTHAGGVCAYVNSDIPCLRVSEFEFPEIESIWIKARPHRLSRLVSMILIGTIYHPPDSCQEDNLRLLRHIQENVDQFLRDHPEGLVLVSGDFNPTSTGITELTTKRVTGLTQIIKVLTKDTGTLDWCLTNRSKLMASPNQLPKLGKSDHYSVFIFPAQSPTASKNTKKTIEKRDLRPSRLGAAVDTFLPVKSFRISLSDKPWISAKIKALILDRQRCLHKLGKDSARFKKARNAVQRE</sequence>
<dbReference type="EMBL" id="JARQWQ010000027">
    <property type="protein sequence ID" value="KAK2562812.1"/>
    <property type="molecule type" value="Genomic_DNA"/>
</dbReference>
<dbReference type="AlphaFoldDB" id="A0AAD9QKC8"/>
<gene>
    <name evidence="2" type="ORF">P5673_013762</name>
</gene>
<dbReference type="Proteomes" id="UP001249851">
    <property type="component" value="Unassembled WGS sequence"/>
</dbReference>
<evidence type="ECO:0000313" key="2">
    <source>
        <dbReference type="EMBL" id="KAK2562812.1"/>
    </source>
</evidence>
<name>A0AAD9QKC8_ACRCE</name>
<keyword evidence="3" id="KW-1185">Reference proteome</keyword>
<dbReference type="PANTHER" id="PTHR47510:SF3">
    <property type="entry name" value="ENDO_EXONUCLEASE_PHOSPHATASE DOMAIN-CONTAINING PROTEIN"/>
    <property type="match status" value="1"/>
</dbReference>
<evidence type="ECO:0000313" key="3">
    <source>
        <dbReference type="Proteomes" id="UP001249851"/>
    </source>
</evidence>
<dbReference type="SUPFAM" id="SSF56219">
    <property type="entry name" value="DNase I-like"/>
    <property type="match status" value="1"/>
</dbReference>
<dbReference type="Gene3D" id="3.60.10.10">
    <property type="entry name" value="Endonuclease/exonuclease/phosphatase"/>
    <property type="match status" value="1"/>
</dbReference>